<dbReference type="PANTHER" id="PTHR33257:SF58">
    <property type="entry name" value="REJ DOMAIN-CONTAINING PROTEIN"/>
    <property type="match status" value="1"/>
</dbReference>
<dbReference type="OrthoDB" id="691043at2759"/>
<sequence length="197" mass="21525">MFCGSPERPAEKSLQIKEDDKFFSRLLSKESSAANPSLRVYYGGVSGAVPFMWESQPGTPKNTLSDTDDLVPPLTPPPSYFSNSEKKPSKEPPKSSLLHTLLPKIMSLKKTVVSPSSSSSSLSSPRSSSDSSIFSAHVPTLKFRGSWKQFVSRSLSFDSREDDEEEGTVGSPTSTLCFGMIGRVASVGRFRGRCYRV</sequence>
<accession>A0A6A1WH42</accession>
<comment type="caution">
    <text evidence="2">The sequence shown here is derived from an EMBL/GenBank/DDBJ whole genome shotgun (WGS) entry which is preliminary data.</text>
</comment>
<dbReference type="Proteomes" id="UP000516437">
    <property type="component" value="Chromosome 2"/>
</dbReference>
<protein>
    <submittedName>
        <fullName evidence="2">Uncharacterized protein</fullName>
    </submittedName>
</protein>
<keyword evidence="3" id="KW-1185">Reference proteome</keyword>
<dbReference type="PANTHER" id="PTHR33257">
    <property type="entry name" value="OS05G0165500 PROTEIN"/>
    <property type="match status" value="1"/>
</dbReference>
<dbReference type="AlphaFoldDB" id="A0A6A1WH42"/>
<dbReference type="Pfam" id="PF05097">
    <property type="entry name" value="DUF688"/>
    <property type="match status" value="1"/>
</dbReference>
<gene>
    <name evidence="2" type="ORF">CJ030_MR2G009996</name>
</gene>
<reference evidence="2 3" key="1">
    <citation type="journal article" date="2019" name="Plant Biotechnol. J.">
        <title>The red bayberry genome and genetic basis of sex determination.</title>
        <authorList>
            <person name="Jia H.M."/>
            <person name="Jia H.J."/>
            <person name="Cai Q.L."/>
            <person name="Wang Y."/>
            <person name="Zhao H.B."/>
            <person name="Yang W.F."/>
            <person name="Wang G.Y."/>
            <person name="Li Y.H."/>
            <person name="Zhan D.L."/>
            <person name="Shen Y.T."/>
            <person name="Niu Q.F."/>
            <person name="Chang L."/>
            <person name="Qiu J."/>
            <person name="Zhao L."/>
            <person name="Xie H.B."/>
            <person name="Fu W.Y."/>
            <person name="Jin J."/>
            <person name="Li X.W."/>
            <person name="Jiao Y."/>
            <person name="Zhou C.C."/>
            <person name="Tu T."/>
            <person name="Chai C.Y."/>
            <person name="Gao J.L."/>
            <person name="Fan L.J."/>
            <person name="van de Weg E."/>
            <person name="Wang J.Y."/>
            <person name="Gao Z.S."/>
        </authorList>
    </citation>
    <scope>NUCLEOTIDE SEQUENCE [LARGE SCALE GENOMIC DNA]</scope>
    <source>
        <tissue evidence="2">Leaves</tissue>
    </source>
</reference>
<evidence type="ECO:0000256" key="1">
    <source>
        <dbReference type="SAM" id="MobiDB-lite"/>
    </source>
</evidence>
<evidence type="ECO:0000313" key="2">
    <source>
        <dbReference type="EMBL" id="KAB1224595.1"/>
    </source>
</evidence>
<proteinExistence type="predicted"/>
<evidence type="ECO:0000313" key="3">
    <source>
        <dbReference type="Proteomes" id="UP000516437"/>
    </source>
</evidence>
<organism evidence="2 3">
    <name type="scientific">Morella rubra</name>
    <name type="common">Chinese bayberry</name>
    <dbReference type="NCBI Taxonomy" id="262757"/>
    <lineage>
        <taxon>Eukaryota</taxon>
        <taxon>Viridiplantae</taxon>
        <taxon>Streptophyta</taxon>
        <taxon>Embryophyta</taxon>
        <taxon>Tracheophyta</taxon>
        <taxon>Spermatophyta</taxon>
        <taxon>Magnoliopsida</taxon>
        <taxon>eudicotyledons</taxon>
        <taxon>Gunneridae</taxon>
        <taxon>Pentapetalae</taxon>
        <taxon>rosids</taxon>
        <taxon>fabids</taxon>
        <taxon>Fagales</taxon>
        <taxon>Myricaceae</taxon>
        <taxon>Morella</taxon>
    </lineage>
</organism>
<dbReference type="EMBL" id="RXIC02000020">
    <property type="protein sequence ID" value="KAB1224595.1"/>
    <property type="molecule type" value="Genomic_DNA"/>
</dbReference>
<feature type="compositionally biased region" description="Basic and acidic residues" evidence="1">
    <location>
        <begin position="84"/>
        <end position="93"/>
    </location>
</feature>
<name>A0A6A1WH42_9ROSI</name>
<feature type="region of interest" description="Disordered" evidence="1">
    <location>
        <begin position="52"/>
        <end position="96"/>
    </location>
</feature>
<dbReference type="InterPro" id="IPR007789">
    <property type="entry name" value="DUF688"/>
</dbReference>